<keyword evidence="14" id="KW-1185">Reference proteome</keyword>
<evidence type="ECO:0000313" key="13">
    <source>
        <dbReference type="EMBL" id="ADG89748.1"/>
    </source>
</evidence>
<dbReference type="InterPro" id="IPR020476">
    <property type="entry name" value="Nudix_hydrolase"/>
</dbReference>
<proteinExistence type="inferred from homology"/>
<evidence type="ECO:0000256" key="5">
    <source>
        <dbReference type="ARBA" id="ARBA00022723"/>
    </source>
</evidence>
<evidence type="ECO:0000256" key="6">
    <source>
        <dbReference type="ARBA" id="ARBA00022763"/>
    </source>
</evidence>
<dbReference type="EC" id="3.6.1.55" evidence="11"/>
<comment type="catalytic activity">
    <reaction evidence="10">
        <text>8-oxo-dGTP + H2O = 8-oxo-dGMP + diphosphate + H(+)</text>
        <dbReference type="Rhea" id="RHEA:31575"/>
        <dbReference type="ChEBI" id="CHEBI:15377"/>
        <dbReference type="ChEBI" id="CHEBI:15378"/>
        <dbReference type="ChEBI" id="CHEBI:33019"/>
        <dbReference type="ChEBI" id="CHEBI:63224"/>
        <dbReference type="ChEBI" id="CHEBI:77896"/>
        <dbReference type="EC" id="3.6.1.55"/>
    </reaction>
</comment>
<sequence>MRKVVVGAAIVQDGRLLAAQRSAPPELRGAWELPGGKVGPGETDQQALARECEEELGIEIALGRQVGADWPLPNGYVMRVWLAGITLGIPRPHEHLALRWLARDELYDVEWLPADRPVIAAVEELLWS</sequence>
<gene>
    <name evidence="13" type="ordered locus">Tbis_3053</name>
</gene>
<evidence type="ECO:0000256" key="10">
    <source>
        <dbReference type="ARBA" id="ARBA00035861"/>
    </source>
</evidence>
<dbReference type="SUPFAM" id="SSF55811">
    <property type="entry name" value="Nudix"/>
    <property type="match status" value="1"/>
</dbReference>
<protein>
    <recommendedName>
        <fullName evidence="11">8-oxo-dGTP diphosphatase</fullName>
        <ecNumber evidence="11">3.6.1.55</ecNumber>
    </recommendedName>
</protein>
<dbReference type="eggNOG" id="COG1051">
    <property type="taxonomic scope" value="Bacteria"/>
</dbReference>
<keyword evidence="9" id="KW-0234">DNA repair</keyword>
<evidence type="ECO:0000256" key="2">
    <source>
        <dbReference type="ARBA" id="ARBA00005582"/>
    </source>
</evidence>
<dbReference type="HOGENOM" id="CLU_037162_19_0_11"/>
<evidence type="ECO:0000256" key="11">
    <source>
        <dbReference type="ARBA" id="ARBA00038905"/>
    </source>
</evidence>
<dbReference type="GO" id="GO:0044715">
    <property type="term" value="F:8-oxo-dGDP phosphatase activity"/>
    <property type="evidence" value="ECO:0007669"/>
    <property type="project" value="TreeGrafter"/>
</dbReference>
<organism evidence="13 14">
    <name type="scientific">Thermobispora bispora (strain ATCC 19993 / DSM 43833 / CBS 139.67 / JCM 10125 / KCTC 9307 / NBRC 14880 / R51)</name>
    <dbReference type="NCBI Taxonomy" id="469371"/>
    <lineage>
        <taxon>Bacteria</taxon>
        <taxon>Bacillati</taxon>
        <taxon>Actinomycetota</taxon>
        <taxon>Actinomycetes</taxon>
        <taxon>Streptosporangiales</taxon>
        <taxon>Streptosporangiaceae</taxon>
        <taxon>Thermobispora</taxon>
    </lineage>
</organism>
<keyword evidence="5" id="KW-0479">Metal-binding</keyword>
<dbReference type="InterPro" id="IPR015797">
    <property type="entry name" value="NUDIX_hydrolase-like_dom_sf"/>
</dbReference>
<dbReference type="GO" id="GO:0046872">
    <property type="term" value="F:metal ion binding"/>
    <property type="evidence" value="ECO:0007669"/>
    <property type="project" value="UniProtKB-KW"/>
</dbReference>
<dbReference type="EMBL" id="CP001874">
    <property type="protein sequence ID" value="ADG89748.1"/>
    <property type="molecule type" value="Genomic_DNA"/>
</dbReference>
<dbReference type="InterPro" id="IPR000086">
    <property type="entry name" value="NUDIX_hydrolase_dom"/>
</dbReference>
<dbReference type="PROSITE" id="PS51462">
    <property type="entry name" value="NUDIX"/>
    <property type="match status" value="1"/>
</dbReference>
<keyword evidence="8" id="KW-0460">Magnesium</keyword>
<dbReference type="GO" id="GO:0006260">
    <property type="term" value="P:DNA replication"/>
    <property type="evidence" value="ECO:0007669"/>
    <property type="project" value="UniProtKB-KW"/>
</dbReference>
<evidence type="ECO:0000256" key="8">
    <source>
        <dbReference type="ARBA" id="ARBA00022842"/>
    </source>
</evidence>
<feature type="domain" description="Nudix hydrolase" evidence="12">
    <location>
        <begin position="1"/>
        <end position="126"/>
    </location>
</feature>
<evidence type="ECO:0000313" key="14">
    <source>
        <dbReference type="Proteomes" id="UP000006640"/>
    </source>
</evidence>
<keyword evidence="7 13" id="KW-0378">Hydrolase</keyword>
<dbReference type="CDD" id="cd03425">
    <property type="entry name" value="NUDIX_MutT_NudA_like"/>
    <property type="match status" value="1"/>
</dbReference>
<accession>D6Y7N7</accession>
<name>D6Y7N7_THEBD</name>
<dbReference type="InterPro" id="IPR047127">
    <property type="entry name" value="MutT-like"/>
</dbReference>
<dbReference type="RefSeq" id="WP_013133281.1">
    <property type="nucleotide sequence ID" value="NC_014165.1"/>
</dbReference>
<dbReference type="PANTHER" id="PTHR47707">
    <property type="entry name" value="8-OXO-DGTP DIPHOSPHATASE"/>
    <property type="match status" value="1"/>
</dbReference>
<dbReference type="STRING" id="469371.Tbis_3053"/>
<dbReference type="GO" id="GO:0044716">
    <property type="term" value="F:8-oxo-GDP phosphatase activity"/>
    <property type="evidence" value="ECO:0007669"/>
    <property type="project" value="TreeGrafter"/>
</dbReference>
<dbReference type="OrthoDB" id="9810648at2"/>
<dbReference type="Pfam" id="PF00293">
    <property type="entry name" value="NUDIX"/>
    <property type="match status" value="1"/>
</dbReference>
<evidence type="ECO:0000259" key="12">
    <source>
        <dbReference type="PROSITE" id="PS51462"/>
    </source>
</evidence>
<dbReference type="KEGG" id="tbi:Tbis_3053"/>
<evidence type="ECO:0000256" key="4">
    <source>
        <dbReference type="ARBA" id="ARBA00022705"/>
    </source>
</evidence>
<dbReference type="PRINTS" id="PR00502">
    <property type="entry name" value="NUDIXFAMILY"/>
</dbReference>
<dbReference type="PANTHER" id="PTHR47707:SF1">
    <property type="entry name" value="NUDIX HYDROLASE FAMILY PROTEIN"/>
    <property type="match status" value="1"/>
</dbReference>
<evidence type="ECO:0000256" key="9">
    <source>
        <dbReference type="ARBA" id="ARBA00023204"/>
    </source>
</evidence>
<evidence type="ECO:0000256" key="7">
    <source>
        <dbReference type="ARBA" id="ARBA00022801"/>
    </source>
</evidence>
<dbReference type="GO" id="GO:0006281">
    <property type="term" value="P:DNA repair"/>
    <property type="evidence" value="ECO:0007669"/>
    <property type="project" value="UniProtKB-KW"/>
</dbReference>
<dbReference type="Proteomes" id="UP000006640">
    <property type="component" value="Chromosome"/>
</dbReference>
<comment type="cofactor">
    <cofactor evidence="1">
        <name>Mg(2+)</name>
        <dbReference type="ChEBI" id="CHEBI:18420"/>
    </cofactor>
</comment>
<dbReference type="AlphaFoldDB" id="D6Y7N7"/>
<keyword evidence="6" id="KW-0227">DNA damage</keyword>
<keyword evidence="4" id="KW-0235">DNA replication</keyword>
<evidence type="ECO:0000256" key="3">
    <source>
        <dbReference type="ARBA" id="ARBA00022457"/>
    </source>
</evidence>
<dbReference type="Gene3D" id="3.90.79.10">
    <property type="entry name" value="Nucleoside Triphosphate Pyrophosphohydrolase"/>
    <property type="match status" value="1"/>
</dbReference>
<comment type="similarity">
    <text evidence="2">Belongs to the Nudix hydrolase family.</text>
</comment>
<dbReference type="GO" id="GO:0008413">
    <property type="term" value="F:8-oxo-7,8-dihydroguanosine triphosphate pyrophosphatase activity"/>
    <property type="evidence" value="ECO:0007669"/>
    <property type="project" value="TreeGrafter"/>
</dbReference>
<dbReference type="GO" id="GO:0035539">
    <property type="term" value="F:8-oxo-7,8-dihydrodeoxyguanosine triphosphate pyrophosphatase activity"/>
    <property type="evidence" value="ECO:0007669"/>
    <property type="project" value="UniProtKB-EC"/>
</dbReference>
<reference evidence="13 14" key="1">
    <citation type="submission" date="2010-01" db="EMBL/GenBank/DDBJ databases">
        <title>The complete genome of Thermobispora bispora DSM 43833.</title>
        <authorList>
            <consortium name="US DOE Joint Genome Institute (JGI-PGF)"/>
            <person name="Lucas S."/>
            <person name="Copeland A."/>
            <person name="Lapidus A."/>
            <person name="Glavina del Rio T."/>
            <person name="Dalin E."/>
            <person name="Tice H."/>
            <person name="Bruce D."/>
            <person name="Goodwin L."/>
            <person name="Pitluck S."/>
            <person name="Kyrpides N."/>
            <person name="Mavromatis K."/>
            <person name="Ivanova N."/>
            <person name="Mikhailova N."/>
            <person name="Chertkov O."/>
            <person name="Brettin T."/>
            <person name="Detter J.C."/>
            <person name="Han C."/>
            <person name="Larimer F."/>
            <person name="Land M."/>
            <person name="Hauser L."/>
            <person name="Markowitz V."/>
            <person name="Cheng J.-F."/>
            <person name="Hugenholtz P."/>
            <person name="Woyke T."/>
            <person name="Wu D."/>
            <person name="Jando M."/>
            <person name="Schneider S."/>
            <person name="Klenk H.-P."/>
            <person name="Eisen J.A."/>
        </authorList>
    </citation>
    <scope>NUCLEOTIDE SEQUENCE [LARGE SCALE GENOMIC DNA]</scope>
    <source>
        <strain evidence="14">ATCC 19993 / DSM 43833 / CBS 139.67 / JCM 10125 / KCTC 9307 / NBRC 14880 / R51</strain>
    </source>
</reference>
<keyword evidence="3" id="KW-0515">Mutator protein</keyword>
<evidence type="ECO:0000256" key="1">
    <source>
        <dbReference type="ARBA" id="ARBA00001946"/>
    </source>
</evidence>